<keyword evidence="2" id="KW-0548">Nucleotidyltransferase</keyword>
<accession>T0L045</accession>
<evidence type="ECO:0000259" key="7">
    <source>
        <dbReference type="Pfam" id="PF17917"/>
    </source>
</evidence>
<keyword evidence="9" id="KW-1185">Reference proteome</keyword>
<dbReference type="VEuPathDB" id="MicrosporidiaDB:NAPIS_ORF01507"/>
<dbReference type="AlphaFoldDB" id="T0L045"/>
<keyword evidence="3" id="KW-0540">Nuclease</keyword>
<reference evidence="8 9" key="1">
    <citation type="journal article" date="2013" name="BMC Genomics">
        <title>Genome sequencing and comparative genomics of honey bee microsporidia, Nosema apis reveal novel insights into host-parasite interactions.</title>
        <authorList>
            <person name="Chen Yp."/>
            <person name="Pettis J.S."/>
            <person name="Zhao Y."/>
            <person name="Liu X."/>
            <person name="Tallon L.J."/>
            <person name="Sadzewicz L.D."/>
            <person name="Li R."/>
            <person name="Zheng H."/>
            <person name="Huang S."/>
            <person name="Zhang X."/>
            <person name="Hamilton M.C."/>
            <person name="Pernal S.F."/>
            <person name="Melathopoulos A.P."/>
            <person name="Yan X."/>
            <person name="Evans J.D."/>
        </authorList>
    </citation>
    <scope>NUCLEOTIDE SEQUENCE [LARGE SCALE GENOMIC DNA]</scope>
    <source>
        <strain evidence="8 9">BRL 01</strain>
    </source>
</reference>
<evidence type="ECO:0000256" key="5">
    <source>
        <dbReference type="ARBA" id="ARBA00022801"/>
    </source>
</evidence>
<organism evidence="8 9">
    <name type="scientific">Vairimorpha apis BRL 01</name>
    <dbReference type="NCBI Taxonomy" id="1037528"/>
    <lineage>
        <taxon>Eukaryota</taxon>
        <taxon>Fungi</taxon>
        <taxon>Fungi incertae sedis</taxon>
        <taxon>Microsporidia</taxon>
        <taxon>Nosematidae</taxon>
        <taxon>Vairimorpha</taxon>
    </lineage>
</organism>
<dbReference type="HOGENOM" id="CLU_1027102_0_0_1"/>
<evidence type="ECO:0000256" key="4">
    <source>
        <dbReference type="ARBA" id="ARBA00022759"/>
    </source>
</evidence>
<dbReference type="EMBL" id="KE647206">
    <property type="protein sequence ID" value="EQB60917.1"/>
    <property type="molecule type" value="Genomic_DNA"/>
</dbReference>
<proteinExistence type="predicted"/>
<dbReference type="OrthoDB" id="2194452at2759"/>
<dbReference type="InterPro" id="IPR043502">
    <property type="entry name" value="DNA/RNA_pol_sf"/>
</dbReference>
<dbReference type="InterPro" id="IPR041373">
    <property type="entry name" value="RT_RNaseH"/>
</dbReference>
<dbReference type="GO" id="GO:0016787">
    <property type="term" value="F:hydrolase activity"/>
    <property type="evidence" value="ECO:0007669"/>
    <property type="project" value="UniProtKB-KW"/>
</dbReference>
<dbReference type="CDD" id="cd09274">
    <property type="entry name" value="RNase_HI_RT_Ty3"/>
    <property type="match status" value="1"/>
</dbReference>
<keyword evidence="1" id="KW-0808">Transferase</keyword>
<gene>
    <name evidence="8" type="ORF">NAPIS_ORF01507</name>
</gene>
<dbReference type="GO" id="GO:0004519">
    <property type="term" value="F:endonuclease activity"/>
    <property type="evidence" value="ECO:0007669"/>
    <property type="project" value="UniProtKB-KW"/>
</dbReference>
<dbReference type="Pfam" id="PF17917">
    <property type="entry name" value="RT_RNaseH"/>
    <property type="match status" value="1"/>
</dbReference>
<dbReference type="InterPro" id="IPR050951">
    <property type="entry name" value="Retrovirus_Pol_polyprotein"/>
</dbReference>
<dbReference type="Proteomes" id="UP000053780">
    <property type="component" value="Unassembled WGS sequence"/>
</dbReference>
<feature type="domain" description="Reverse transcriptase RNase H-like" evidence="7">
    <location>
        <begin position="122"/>
        <end position="219"/>
    </location>
</feature>
<dbReference type="Gene3D" id="3.30.70.270">
    <property type="match status" value="1"/>
</dbReference>
<keyword evidence="6" id="KW-0695">RNA-directed DNA polymerase</keyword>
<sequence length="271" mass="32177">MLKRLLEHEVKINFEKSKIGMKEVEVLGYRVNNKEIFPIFTDKTSKLLNRNIKTRKEVQRLVGLLNWYRKFIPNLSEKICEITNLLKGRKDDKKITVTRQIKDEINKLSKIIANESKLDFLDFSKKFTLECDASDKGIGSVLRQEDKIIGYYSEKLQGPELNYSIVEKEYLSIFLVLLHFQRIIQGNYIEIYTDNRNCNHDNKKITSRIQRWKLLMNEFSYSIFHIQGKNNSVADELSRCFLLKTKNKKEEFNQLVNDVCQRERNEKIKID</sequence>
<evidence type="ECO:0000313" key="9">
    <source>
        <dbReference type="Proteomes" id="UP000053780"/>
    </source>
</evidence>
<dbReference type="PANTHER" id="PTHR37984:SF5">
    <property type="entry name" value="PROTEIN NYNRIN-LIKE"/>
    <property type="match status" value="1"/>
</dbReference>
<evidence type="ECO:0000256" key="3">
    <source>
        <dbReference type="ARBA" id="ARBA00022722"/>
    </source>
</evidence>
<dbReference type="SUPFAM" id="SSF56672">
    <property type="entry name" value="DNA/RNA polymerases"/>
    <property type="match status" value="1"/>
</dbReference>
<dbReference type="GO" id="GO:0003964">
    <property type="term" value="F:RNA-directed DNA polymerase activity"/>
    <property type="evidence" value="ECO:0007669"/>
    <property type="project" value="UniProtKB-KW"/>
</dbReference>
<evidence type="ECO:0000313" key="8">
    <source>
        <dbReference type="EMBL" id="EQB60917.1"/>
    </source>
</evidence>
<protein>
    <submittedName>
        <fullName evidence="8">Pol polyprotein</fullName>
    </submittedName>
</protein>
<keyword evidence="5" id="KW-0378">Hydrolase</keyword>
<dbReference type="InterPro" id="IPR043128">
    <property type="entry name" value="Rev_trsase/Diguanyl_cyclase"/>
</dbReference>
<evidence type="ECO:0000256" key="6">
    <source>
        <dbReference type="ARBA" id="ARBA00022918"/>
    </source>
</evidence>
<name>T0L045_9MICR</name>
<evidence type="ECO:0000256" key="2">
    <source>
        <dbReference type="ARBA" id="ARBA00022695"/>
    </source>
</evidence>
<keyword evidence="4" id="KW-0255">Endonuclease</keyword>
<evidence type="ECO:0000256" key="1">
    <source>
        <dbReference type="ARBA" id="ARBA00022679"/>
    </source>
</evidence>
<dbReference type="PANTHER" id="PTHR37984">
    <property type="entry name" value="PROTEIN CBG26694"/>
    <property type="match status" value="1"/>
</dbReference>